<sequence>TRYSRDAPITLTSRAPPHVAPSSRRSLLTSLPPHVAPSSRRSLLLCPRLLPWLLQVENNPVNVTSSSGVVHPAWAARYDLRSGETTPMDLVSNSFCSGSNVLGNGSWINVGGNARVTAGGVGIPQGGANPYGSADGGKAVRMFTPCGDASDCAWTDDVGAMPISRWYPTVETLEDGTALIIGGELYGSFVNTPQGGQNVPSAEYWPSRGEPFTVRLLEETMPVNLYPLTWLLSDGRLFMQAGWQTALLDYKANVETRLANITHAQRPYPAGAGTAMLPMLPQNDYAQTIVFAGGMTPVRDDWNQNLWDIVDTPASRSLVAIRPLDNNAAWLDLDDLPEPRTMGNLIILPDKRLLMVNGAGKGSEG</sequence>
<feature type="domain" description="Glyoxal oxidase N-terminal" evidence="2">
    <location>
        <begin position="132"/>
        <end position="365"/>
    </location>
</feature>
<proteinExistence type="predicted"/>
<dbReference type="STRING" id="5288.A0A5C5FZH1"/>
<dbReference type="EMBL" id="SOZI01000041">
    <property type="protein sequence ID" value="TNY21582.1"/>
    <property type="molecule type" value="Genomic_DNA"/>
</dbReference>
<accession>A0A5C5FZH1</accession>
<evidence type="ECO:0000259" key="2">
    <source>
        <dbReference type="Pfam" id="PF07250"/>
    </source>
</evidence>
<keyword evidence="4" id="KW-1185">Reference proteome</keyword>
<dbReference type="PANTHER" id="PTHR32208:SF21">
    <property type="entry name" value="LOW QUALITY PROTEIN: ALDEHYDE OXIDASE GLOX-LIKE"/>
    <property type="match status" value="1"/>
</dbReference>
<organism evidence="3 4">
    <name type="scientific">Rhodotorula diobovata</name>
    <dbReference type="NCBI Taxonomy" id="5288"/>
    <lineage>
        <taxon>Eukaryota</taxon>
        <taxon>Fungi</taxon>
        <taxon>Dikarya</taxon>
        <taxon>Basidiomycota</taxon>
        <taxon>Pucciniomycotina</taxon>
        <taxon>Microbotryomycetes</taxon>
        <taxon>Sporidiobolales</taxon>
        <taxon>Sporidiobolaceae</taxon>
        <taxon>Rhodotorula</taxon>
    </lineage>
</organism>
<gene>
    <name evidence="3" type="ORF">DMC30DRAFT_198179</name>
</gene>
<dbReference type="Proteomes" id="UP000311382">
    <property type="component" value="Unassembled WGS sequence"/>
</dbReference>
<dbReference type="OrthoDB" id="2019572at2759"/>
<reference evidence="3 4" key="1">
    <citation type="submission" date="2019-03" db="EMBL/GenBank/DDBJ databases">
        <title>Rhodosporidium diobovatum UCD-FST 08-225 genome sequencing, assembly, and annotation.</title>
        <authorList>
            <person name="Fakankun I.U."/>
            <person name="Fristensky B."/>
            <person name="Levin D.B."/>
        </authorList>
    </citation>
    <scope>NUCLEOTIDE SEQUENCE [LARGE SCALE GENOMIC DNA]</scope>
    <source>
        <strain evidence="3 4">UCD-FST 08-225</strain>
    </source>
</reference>
<dbReference type="PANTHER" id="PTHR32208">
    <property type="entry name" value="SECRETED PROTEIN-RELATED"/>
    <property type="match status" value="1"/>
</dbReference>
<dbReference type="Gene3D" id="2.130.10.80">
    <property type="entry name" value="Galactose oxidase/kelch, beta-propeller"/>
    <property type="match status" value="1"/>
</dbReference>
<name>A0A5C5FZH1_9BASI</name>
<evidence type="ECO:0000256" key="1">
    <source>
        <dbReference type="SAM" id="MobiDB-lite"/>
    </source>
</evidence>
<evidence type="ECO:0000313" key="3">
    <source>
        <dbReference type="EMBL" id="TNY21582.1"/>
    </source>
</evidence>
<dbReference type="SUPFAM" id="SSF50965">
    <property type="entry name" value="Galactose oxidase, central domain"/>
    <property type="match status" value="1"/>
</dbReference>
<feature type="non-terminal residue" evidence="3">
    <location>
        <position position="365"/>
    </location>
</feature>
<feature type="compositionally biased region" description="Low complexity" evidence="1">
    <location>
        <begin position="21"/>
        <end position="37"/>
    </location>
</feature>
<evidence type="ECO:0000313" key="4">
    <source>
        <dbReference type="Proteomes" id="UP000311382"/>
    </source>
</evidence>
<dbReference type="AlphaFoldDB" id="A0A5C5FZH1"/>
<feature type="non-terminal residue" evidence="3">
    <location>
        <position position="1"/>
    </location>
</feature>
<comment type="caution">
    <text evidence="3">The sequence shown here is derived from an EMBL/GenBank/DDBJ whole genome shotgun (WGS) entry which is preliminary data.</text>
</comment>
<dbReference type="InterPro" id="IPR037293">
    <property type="entry name" value="Gal_Oxidase_central_sf"/>
</dbReference>
<dbReference type="Pfam" id="PF07250">
    <property type="entry name" value="Glyoxal_oxid_N"/>
    <property type="match status" value="1"/>
</dbReference>
<protein>
    <submittedName>
        <fullName evidence="3">Glyoxal oxidase N-terminus-domain-containing protein</fullName>
    </submittedName>
</protein>
<dbReference type="InterPro" id="IPR009880">
    <property type="entry name" value="Glyoxal_oxidase_N"/>
</dbReference>
<feature type="region of interest" description="Disordered" evidence="1">
    <location>
        <begin position="1"/>
        <end position="37"/>
    </location>
</feature>
<dbReference type="InterPro" id="IPR011043">
    <property type="entry name" value="Gal_Oxase/kelch_b-propeller"/>
</dbReference>